<dbReference type="InterPro" id="IPR018247">
    <property type="entry name" value="EF_Hand_1_Ca_BS"/>
</dbReference>
<dbReference type="SUPFAM" id="SSF56731">
    <property type="entry name" value="DNA primase core"/>
    <property type="match status" value="1"/>
</dbReference>
<dbReference type="InterPro" id="IPR036977">
    <property type="entry name" value="DNA_primase_Znf_CHC2"/>
</dbReference>
<evidence type="ECO:0000256" key="1">
    <source>
        <dbReference type="ARBA" id="ARBA00022478"/>
    </source>
</evidence>
<name>A0A3A6VZ17_LEGPN</name>
<dbReference type="GO" id="GO:0000428">
    <property type="term" value="C:DNA-directed RNA polymerase complex"/>
    <property type="evidence" value="ECO:0007669"/>
    <property type="project" value="UniProtKB-KW"/>
</dbReference>
<dbReference type="SUPFAM" id="SSF57783">
    <property type="entry name" value="Zinc beta-ribbon"/>
    <property type="match status" value="1"/>
</dbReference>
<evidence type="ECO:0000256" key="6">
    <source>
        <dbReference type="ARBA" id="ARBA00023163"/>
    </source>
</evidence>
<dbReference type="PROSITE" id="PS00018">
    <property type="entry name" value="EF_HAND_1"/>
    <property type="match status" value="1"/>
</dbReference>
<accession>A0A3A6VZ17</accession>
<dbReference type="Pfam" id="PF13481">
    <property type="entry name" value="AAA_25"/>
    <property type="match status" value="1"/>
</dbReference>
<gene>
    <name evidence="9" type="ORF">D1H98_09495</name>
</gene>
<keyword evidence="4" id="KW-0548">Nucleotidyltransferase</keyword>
<reference evidence="9 10" key="1">
    <citation type="submission" date="2018-08" db="EMBL/GenBank/DDBJ databases">
        <title>Genome Sequences of Legionella pneumophila subsp. pneumophila Isolates, Recovered from a Drinking Water System in a Large Builging.</title>
        <authorList>
            <person name="Gomez-Alvarez V."/>
            <person name="Boczek L."/>
            <person name="King D."/>
            <person name="Pemberton A."/>
            <person name="Pfaller S."/>
            <person name="Rodgers M."/>
            <person name="Santodomingo J."/>
            <person name="Revetta R."/>
        </authorList>
    </citation>
    <scope>NUCLEOTIDE SEQUENCE [LARGE SCALE GENOMIC DNA]</scope>
    <source>
        <strain evidence="9 10">L01C.1</strain>
    </source>
</reference>
<feature type="domain" description="Toprim" evidence="7">
    <location>
        <begin position="200"/>
        <end position="286"/>
    </location>
</feature>
<dbReference type="PROSITE" id="PS50880">
    <property type="entry name" value="TOPRIM"/>
    <property type="match status" value="1"/>
</dbReference>
<dbReference type="SUPFAM" id="SSF52540">
    <property type="entry name" value="P-loop containing nucleoside triphosphate hydrolases"/>
    <property type="match status" value="1"/>
</dbReference>
<feature type="domain" description="SF4 helicase" evidence="8">
    <location>
        <begin position="330"/>
        <end position="596"/>
    </location>
</feature>
<dbReference type="GO" id="GO:0005524">
    <property type="term" value="F:ATP binding"/>
    <property type="evidence" value="ECO:0007669"/>
    <property type="project" value="InterPro"/>
</dbReference>
<evidence type="ECO:0000256" key="2">
    <source>
        <dbReference type="ARBA" id="ARBA00022515"/>
    </source>
</evidence>
<evidence type="ECO:0000259" key="8">
    <source>
        <dbReference type="PROSITE" id="PS51199"/>
    </source>
</evidence>
<sequence length="610" mass="69742">MMMAKEISRQLALQAEDVARYLLPNGKRQGSEWSVGSINGEAGESLKVHIIGEKAGVWCDFATGDKGDLLDLWAAKHNLKISEAIKEVSLYLGISIPKFEGHKPLKFVRPVLKNLSPLLQKTSPIMSYLINERRLTAETIEAYKIGSQNSKIIFPYWRDGELIFVKQLDLERVNGKKQIAVEPNCEPCLFGWHLIPANARKVTICEGEIDAMSLYQYGFPALSVPFGGGGGNKQKWLEYEFERLAVFDEIYLCFDNDKEGDIATLELVERLGRHRCRIVKLPCKDANECLQAKITQEVIAQCFHTASMLDPEELKPAHQFVEQVIDVFYPPVGSHQGYNPPWEKTKGKILFRPTELSLWTGINGHGKSQFLGQVVLHAMKEGARVCIASLEIMPKRLLMRLTRQAGALESPSIEYIHAIHSWYEDKLWIFDLVGNAKSKRILDVFLYARQRYGINVFVIDSFMKLDIAEDDYKAQKNFMEQLCDFKNQHNCHIHIIVHPRKGTDESQPPGKLDNKGTGAISDLADNCFTIWRNKHREFLKQKQSIGEPLEPKELKKLNESDCLWCCDKQRNGEWEGRFGFWFHRESLQYLGKPDQKPVRVVDYSINTTKV</sequence>
<comment type="caution">
    <text evidence="9">The sequence shown here is derived from an EMBL/GenBank/DDBJ whole genome shotgun (WGS) entry which is preliminary data.</text>
</comment>
<dbReference type="Pfam" id="PF13155">
    <property type="entry name" value="Toprim_2"/>
    <property type="match status" value="1"/>
</dbReference>
<dbReference type="PANTHER" id="PTHR12873:SF0">
    <property type="entry name" value="TWINKLE MTDNA HELICASE"/>
    <property type="match status" value="1"/>
</dbReference>
<keyword evidence="3" id="KW-0808">Transferase</keyword>
<keyword evidence="6" id="KW-0804">Transcription</keyword>
<dbReference type="InterPro" id="IPR034154">
    <property type="entry name" value="TOPRIM_DnaG/twinkle"/>
</dbReference>
<protein>
    <submittedName>
        <fullName evidence="9">Toprim domain-containing protein</fullName>
    </submittedName>
</protein>
<evidence type="ECO:0000256" key="3">
    <source>
        <dbReference type="ARBA" id="ARBA00022679"/>
    </source>
</evidence>
<dbReference type="Gene3D" id="3.40.50.300">
    <property type="entry name" value="P-loop containing nucleotide triphosphate hydrolases"/>
    <property type="match status" value="1"/>
</dbReference>
<dbReference type="RefSeq" id="WP_015961328.1">
    <property type="nucleotide sequence ID" value="NZ_CP021281.1"/>
</dbReference>
<dbReference type="SMART" id="SM00493">
    <property type="entry name" value="TOPRIM"/>
    <property type="match status" value="1"/>
</dbReference>
<dbReference type="GO" id="GO:0043139">
    <property type="term" value="F:5'-3' DNA helicase activity"/>
    <property type="evidence" value="ECO:0007669"/>
    <property type="project" value="InterPro"/>
</dbReference>
<organism evidence="9 10">
    <name type="scientific">Legionella pneumophila subsp. pneumophila</name>
    <dbReference type="NCBI Taxonomy" id="91891"/>
    <lineage>
        <taxon>Bacteria</taxon>
        <taxon>Pseudomonadati</taxon>
        <taxon>Pseudomonadota</taxon>
        <taxon>Gammaproteobacteria</taxon>
        <taxon>Legionellales</taxon>
        <taxon>Legionellaceae</taxon>
        <taxon>Legionella</taxon>
    </lineage>
</organism>
<evidence type="ECO:0000313" key="9">
    <source>
        <dbReference type="EMBL" id="RJY34975.1"/>
    </source>
</evidence>
<dbReference type="GO" id="GO:0008270">
    <property type="term" value="F:zinc ion binding"/>
    <property type="evidence" value="ECO:0007669"/>
    <property type="project" value="InterPro"/>
</dbReference>
<dbReference type="PROSITE" id="PS51199">
    <property type="entry name" value="SF4_HELICASE"/>
    <property type="match status" value="1"/>
</dbReference>
<dbReference type="EMBL" id="QWDR01000001">
    <property type="protein sequence ID" value="RJY34975.1"/>
    <property type="molecule type" value="Genomic_DNA"/>
</dbReference>
<dbReference type="InterPro" id="IPR006171">
    <property type="entry name" value="TOPRIM_dom"/>
</dbReference>
<evidence type="ECO:0000256" key="5">
    <source>
        <dbReference type="ARBA" id="ARBA00022705"/>
    </source>
</evidence>
<dbReference type="Proteomes" id="UP000277145">
    <property type="component" value="Unassembled WGS sequence"/>
</dbReference>
<dbReference type="InterPro" id="IPR027032">
    <property type="entry name" value="Twinkle-like"/>
</dbReference>
<evidence type="ECO:0000259" key="7">
    <source>
        <dbReference type="PROSITE" id="PS50880"/>
    </source>
</evidence>
<keyword evidence="5" id="KW-0235">DNA replication</keyword>
<keyword evidence="2" id="KW-0639">Primosome</keyword>
<evidence type="ECO:0000256" key="4">
    <source>
        <dbReference type="ARBA" id="ARBA00022695"/>
    </source>
</evidence>
<dbReference type="GO" id="GO:0003697">
    <property type="term" value="F:single-stranded DNA binding"/>
    <property type="evidence" value="ECO:0007669"/>
    <property type="project" value="InterPro"/>
</dbReference>
<proteinExistence type="predicted"/>
<dbReference type="Gene3D" id="3.90.580.10">
    <property type="entry name" value="Zinc finger, CHC2-type domain"/>
    <property type="match status" value="1"/>
</dbReference>
<dbReference type="InterPro" id="IPR027417">
    <property type="entry name" value="P-loop_NTPase"/>
</dbReference>
<dbReference type="GO" id="GO:0016779">
    <property type="term" value="F:nucleotidyltransferase activity"/>
    <property type="evidence" value="ECO:0007669"/>
    <property type="project" value="UniProtKB-KW"/>
</dbReference>
<dbReference type="GO" id="GO:1990077">
    <property type="term" value="C:primosome complex"/>
    <property type="evidence" value="ECO:0007669"/>
    <property type="project" value="UniProtKB-KW"/>
</dbReference>
<dbReference type="PANTHER" id="PTHR12873">
    <property type="entry name" value="T7-LIKE MITOCHONDRIAL DNA HELICASE"/>
    <property type="match status" value="1"/>
</dbReference>
<dbReference type="GO" id="GO:0006269">
    <property type="term" value="P:DNA replication, synthesis of primer"/>
    <property type="evidence" value="ECO:0007669"/>
    <property type="project" value="UniProtKB-KW"/>
</dbReference>
<keyword evidence="1" id="KW-0240">DNA-directed RNA polymerase</keyword>
<dbReference type="Gene3D" id="3.40.1360.10">
    <property type="match status" value="1"/>
</dbReference>
<dbReference type="CDD" id="cd01029">
    <property type="entry name" value="TOPRIM_primases"/>
    <property type="match status" value="1"/>
</dbReference>
<evidence type="ECO:0000313" key="10">
    <source>
        <dbReference type="Proteomes" id="UP000277145"/>
    </source>
</evidence>
<dbReference type="AlphaFoldDB" id="A0A3A6VZ17"/>
<dbReference type="InterPro" id="IPR007694">
    <property type="entry name" value="DNA_helicase_DnaB-like_C"/>
</dbReference>